<sequence length="42" mass="4525">MDGFGTRAPSAPLTIGGRRRFSISGKVGAEHNDLLDILDARR</sequence>
<evidence type="ECO:0000313" key="1">
    <source>
        <dbReference type="EMBL" id="JAD27608.1"/>
    </source>
</evidence>
<dbReference type="AlphaFoldDB" id="A0A0A8YPE7"/>
<proteinExistence type="predicted"/>
<organism evidence="1">
    <name type="scientific">Arundo donax</name>
    <name type="common">Giant reed</name>
    <name type="synonym">Donax arundinaceus</name>
    <dbReference type="NCBI Taxonomy" id="35708"/>
    <lineage>
        <taxon>Eukaryota</taxon>
        <taxon>Viridiplantae</taxon>
        <taxon>Streptophyta</taxon>
        <taxon>Embryophyta</taxon>
        <taxon>Tracheophyta</taxon>
        <taxon>Spermatophyta</taxon>
        <taxon>Magnoliopsida</taxon>
        <taxon>Liliopsida</taxon>
        <taxon>Poales</taxon>
        <taxon>Poaceae</taxon>
        <taxon>PACMAD clade</taxon>
        <taxon>Arundinoideae</taxon>
        <taxon>Arundineae</taxon>
        <taxon>Arundo</taxon>
    </lineage>
</organism>
<reference evidence="1" key="2">
    <citation type="journal article" date="2015" name="Data Brief">
        <title>Shoot transcriptome of the giant reed, Arundo donax.</title>
        <authorList>
            <person name="Barrero R.A."/>
            <person name="Guerrero F.D."/>
            <person name="Moolhuijzen P."/>
            <person name="Goolsby J.A."/>
            <person name="Tidwell J."/>
            <person name="Bellgard S.E."/>
            <person name="Bellgard M.I."/>
        </authorList>
    </citation>
    <scope>NUCLEOTIDE SEQUENCE</scope>
    <source>
        <tissue evidence="1">Shoot tissue taken approximately 20 cm above the soil surface</tissue>
    </source>
</reference>
<name>A0A0A8YPE7_ARUDO</name>
<dbReference type="EMBL" id="GBRH01270287">
    <property type="protein sequence ID" value="JAD27608.1"/>
    <property type="molecule type" value="Transcribed_RNA"/>
</dbReference>
<reference evidence="1" key="1">
    <citation type="submission" date="2014-09" db="EMBL/GenBank/DDBJ databases">
        <authorList>
            <person name="Magalhaes I.L.F."/>
            <person name="Oliveira U."/>
            <person name="Santos F.R."/>
            <person name="Vidigal T.H.D.A."/>
            <person name="Brescovit A.D."/>
            <person name="Santos A.J."/>
        </authorList>
    </citation>
    <scope>NUCLEOTIDE SEQUENCE</scope>
    <source>
        <tissue evidence="1">Shoot tissue taken approximately 20 cm above the soil surface</tissue>
    </source>
</reference>
<accession>A0A0A8YPE7</accession>
<protein>
    <submittedName>
        <fullName evidence="1">Uncharacterized protein</fullName>
    </submittedName>
</protein>